<dbReference type="Proteomes" id="UP000820818">
    <property type="component" value="Linkage Group LG5"/>
</dbReference>
<keyword evidence="3" id="KW-1185">Reference proteome</keyword>
<name>A0AAD5KQH3_9CRUS</name>
<protein>
    <submittedName>
        <fullName evidence="2">Uncharacterized protein</fullName>
    </submittedName>
</protein>
<feature type="transmembrane region" description="Helical" evidence="1">
    <location>
        <begin position="85"/>
        <end position="105"/>
    </location>
</feature>
<keyword evidence="1" id="KW-0812">Transmembrane</keyword>
<gene>
    <name evidence="2" type="ORF">GHT06_014879</name>
</gene>
<sequence length="146" mass="16748">MVYTLCRHHRSVLYLVMGVDKEVIPISTPHSTWLFRVCLSLCVCAHIQREQHVRGLCTFYSRVRIFCFLAAASVLGVLMEPASLFFFLLLIYSIYSFILFLLSLSSFRSLFFIFDSYFARVIPVLCVIWPACVCVLRNGGKGRSCD</sequence>
<keyword evidence="1" id="KW-0472">Membrane</keyword>
<keyword evidence="1" id="KW-1133">Transmembrane helix</keyword>
<proteinExistence type="predicted"/>
<evidence type="ECO:0000313" key="2">
    <source>
        <dbReference type="EMBL" id="KAI9558126.1"/>
    </source>
</evidence>
<organism evidence="2 3">
    <name type="scientific">Daphnia sinensis</name>
    <dbReference type="NCBI Taxonomy" id="1820382"/>
    <lineage>
        <taxon>Eukaryota</taxon>
        <taxon>Metazoa</taxon>
        <taxon>Ecdysozoa</taxon>
        <taxon>Arthropoda</taxon>
        <taxon>Crustacea</taxon>
        <taxon>Branchiopoda</taxon>
        <taxon>Diplostraca</taxon>
        <taxon>Cladocera</taxon>
        <taxon>Anomopoda</taxon>
        <taxon>Daphniidae</taxon>
        <taxon>Daphnia</taxon>
        <taxon>Daphnia similis group</taxon>
    </lineage>
</organism>
<reference evidence="2 3" key="1">
    <citation type="submission" date="2022-05" db="EMBL/GenBank/DDBJ databases">
        <title>A multi-omics perspective on studying reproductive biology in Daphnia sinensis.</title>
        <authorList>
            <person name="Jia J."/>
        </authorList>
    </citation>
    <scope>NUCLEOTIDE SEQUENCE [LARGE SCALE GENOMIC DNA]</scope>
    <source>
        <strain evidence="2 3">WSL</strain>
    </source>
</reference>
<evidence type="ECO:0000313" key="3">
    <source>
        <dbReference type="Proteomes" id="UP000820818"/>
    </source>
</evidence>
<dbReference type="AlphaFoldDB" id="A0AAD5KQH3"/>
<feature type="transmembrane region" description="Helical" evidence="1">
    <location>
        <begin position="59"/>
        <end position="78"/>
    </location>
</feature>
<feature type="transmembrane region" description="Helical" evidence="1">
    <location>
        <begin position="117"/>
        <end position="136"/>
    </location>
</feature>
<evidence type="ECO:0000256" key="1">
    <source>
        <dbReference type="SAM" id="Phobius"/>
    </source>
</evidence>
<accession>A0AAD5KQH3</accession>
<dbReference type="EMBL" id="WJBH02000005">
    <property type="protein sequence ID" value="KAI9558126.1"/>
    <property type="molecule type" value="Genomic_DNA"/>
</dbReference>
<comment type="caution">
    <text evidence="2">The sequence shown here is derived from an EMBL/GenBank/DDBJ whole genome shotgun (WGS) entry which is preliminary data.</text>
</comment>